<sequence length="97" mass="10981">MRRPHQLMQPAHALWGLHPRRQDRWGRADRKRFAPFLQGIAGQAEVGGHLPLRLSRRHARRGRPKLLRPLQARAALHDPPTIDGRAARSGTGLVSQL</sequence>
<organism evidence="2 3">
    <name type="scientific">Candidatus Accumulibacter contiguus</name>
    <dbReference type="NCBI Taxonomy" id="2954381"/>
    <lineage>
        <taxon>Bacteria</taxon>
        <taxon>Pseudomonadati</taxon>
        <taxon>Pseudomonadota</taxon>
        <taxon>Betaproteobacteria</taxon>
        <taxon>Candidatus Accumulibacter</taxon>
    </lineage>
</organism>
<evidence type="ECO:0000256" key="1">
    <source>
        <dbReference type="SAM" id="MobiDB-lite"/>
    </source>
</evidence>
<evidence type="ECO:0000313" key="3">
    <source>
        <dbReference type="Proteomes" id="UP000886469"/>
    </source>
</evidence>
<dbReference type="Proteomes" id="UP000886469">
    <property type="component" value="Unassembled WGS sequence"/>
</dbReference>
<accession>A0ABX1TGA5</accession>
<gene>
    <name evidence="2" type="ORF">E4Q08_21190</name>
</gene>
<evidence type="ECO:0000313" key="2">
    <source>
        <dbReference type="EMBL" id="NMQ07575.1"/>
    </source>
</evidence>
<reference evidence="2" key="1">
    <citation type="submission" date="2019-03" db="EMBL/GenBank/DDBJ databases">
        <title>Metabolic reconstructions from genomes of highly enriched 'Candidatus Accumulibacter' and 'Candidatus Competibacter' bioreactor populations.</title>
        <authorList>
            <person name="Annavajhala M.K."/>
            <person name="Welles L."/>
            <person name="Abbas B."/>
            <person name="Sorokin D."/>
            <person name="Park H."/>
            <person name="Van Loosdrecht M."/>
            <person name="Chandran K."/>
        </authorList>
    </citation>
    <scope>NUCLEOTIDE SEQUENCE</scope>
    <source>
        <strain evidence="2">SBR_L</strain>
    </source>
</reference>
<comment type="caution">
    <text evidence="2">The sequence shown here is derived from an EMBL/GenBank/DDBJ whole genome shotgun (WGS) entry which is preliminary data.</text>
</comment>
<dbReference type="EMBL" id="SPMX01000082">
    <property type="protein sequence ID" value="NMQ07575.1"/>
    <property type="molecule type" value="Genomic_DNA"/>
</dbReference>
<proteinExistence type="predicted"/>
<name>A0ABX1TGA5_9PROT</name>
<protein>
    <submittedName>
        <fullName evidence="2">Uncharacterized protein</fullName>
    </submittedName>
</protein>
<feature type="region of interest" description="Disordered" evidence="1">
    <location>
        <begin position="77"/>
        <end position="97"/>
    </location>
</feature>
<keyword evidence="3" id="KW-1185">Reference proteome</keyword>
<dbReference type="RefSeq" id="WP_169071845.1">
    <property type="nucleotide sequence ID" value="NZ_SPMX01000082.1"/>
</dbReference>